<dbReference type="RefSeq" id="WP_038270689.1">
    <property type="nucleotide sequence ID" value="NZ_CP053627.1"/>
</dbReference>
<keyword evidence="5" id="KW-1185">Reference proteome</keyword>
<name>Z9JK50_9GAMM</name>
<accession>Z9JK50</accession>
<dbReference type="Pfam" id="PF05876">
    <property type="entry name" value="GpA_ATPase"/>
    <property type="match status" value="1"/>
</dbReference>
<dbReference type="EMBL" id="JDSQ01000005">
    <property type="protein sequence ID" value="EWS78800.1"/>
    <property type="molecule type" value="Genomic_DNA"/>
</dbReference>
<feature type="domain" description="Phage terminase large subunit GpA ATPase" evidence="1">
    <location>
        <begin position="1"/>
        <end position="65"/>
    </location>
</feature>
<reference evidence="3" key="2">
    <citation type="submission" date="2021-11" db="EMBL/GenBank/DDBJ databases">
        <title>Genome sequence of Xylella taiwanensis PLS432.</title>
        <authorList>
            <person name="Weng L.-W."/>
            <person name="Su C.-C."/>
            <person name="Tsai C.-W."/>
            <person name="Kuo C.-H."/>
        </authorList>
    </citation>
    <scope>NUCLEOTIDE SEQUENCE</scope>
    <source>
        <strain evidence="3">PLS432</strain>
    </source>
</reference>
<evidence type="ECO:0000313" key="4">
    <source>
        <dbReference type="Proteomes" id="UP000020406"/>
    </source>
</evidence>
<dbReference type="GeneID" id="93922825"/>
<dbReference type="Proteomes" id="UP000020406">
    <property type="component" value="Unassembled WGS sequence"/>
</dbReference>
<dbReference type="STRING" id="1444770.AF72_04305"/>
<dbReference type="PATRIC" id="fig|1444770.3.peg.1042"/>
<dbReference type="GO" id="GO:0016887">
    <property type="term" value="F:ATP hydrolysis activity"/>
    <property type="evidence" value="ECO:0007669"/>
    <property type="project" value="InterPro"/>
</dbReference>
<evidence type="ECO:0000313" key="3">
    <source>
        <dbReference type="EMBL" id="MCD8473528.1"/>
    </source>
</evidence>
<dbReference type="EMBL" id="JAJPPU010000002">
    <property type="protein sequence ID" value="MCD8473528.1"/>
    <property type="molecule type" value="Genomic_DNA"/>
</dbReference>
<reference evidence="2 4" key="1">
    <citation type="journal article" date="2014" name="Genome Announc.">
        <title>Draft Genome Sequence of Xylella fastidiosa Pear Leaf Scorch Strain in Taiwan.</title>
        <authorList>
            <person name="Su C.C."/>
            <person name="Deng W.L."/>
            <person name="Jan F.J."/>
            <person name="Chang C.J."/>
            <person name="Huang H."/>
            <person name="Chen J."/>
        </authorList>
    </citation>
    <scope>NUCLEOTIDE SEQUENCE [LARGE SCALE GENOMIC DNA]</scope>
    <source>
        <strain evidence="2 4">PLS229</strain>
    </source>
</reference>
<dbReference type="eggNOG" id="COG5525">
    <property type="taxonomic scope" value="Bacteria"/>
</dbReference>
<proteinExistence type="predicted"/>
<dbReference type="AlphaFoldDB" id="Z9JK50"/>
<evidence type="ECO:0000259" key="1">
    <source>
        <dbReference type="Pfam" id="PF05876"/>
    </source>
</evidence>
<evidence type="ECO:0000313" key="2">
    <source>
        <dbReference type="EMBL" id="EWS78800.1"/>
    </source>
</evidence>
<sequence length="68" mass="7613">MDMLVNPDCYHVTLKWGTQVGKTLLALCVQSYCIDMTSRSQMMLQPSQGDLQAWLETKFSPLICANTG</sequence>
<protein>
    <submittedName>
        <fullName evidence="3">Phage terminase large subunit family protein</fullName>
    </submittedName>
</protein>
<dbReference type="Proteomes" id="UP001430701">
    <property type="component" value="Unassembled WGS sequence"/>
</dbReference>
<comment type="caution">
    <text evidence="2">The sequence shown here is derived from an EMBL/GenBank/DDBJ whole genome shotgun (WGS) entry which is preliminary data.</text>
</comment>
<organism evidence="2 4">
    <name type="scientific">Xylella taiwanensis</name>
    <dbReference type="NCBI Taxonomy" id="1444770"/>
    <lineage>
        <taxon>Bacteria</taxon>
        <taxon>Pseudomonadati</taxon>
        <taxon>Pseudomonadota</taxon>
        <taxon>Gammaproteobacteria</taxon>
        <taxon>Lysobacterales</taxon>
        <taxon>Lysobacteraceae</taxon>
        <taxon>Xylella</taxon>
    </lineage>
</organism>
<dbReference type="KEGG" id="xtw:AB672_03860"/>
<gene>
    <name evidence="2" type="ORF">AF72_04305</name>
    <name evidence="3" type="ORF">LPH55_08680</name>
</gene>
<evidence type="ECO:0000313" key="5">
    <source>
        <dbReference type="Proteomes" id="UP001430701"/>
    </source>
</evidence>
<dbReference type="InterPro" id="IPR046453">
    <property type="entry name" value="GpA_ATPase"/>
</dbReference>